<comment type="caution">
    <text evidence="2">The sequence shown here is derived from an EMBL/GenBank/DDBJ whole genome shotgun (WGS) entry which is preliminary data.</text>
</comment>
<dbReference type="Pfam" id="PF02836">
    <property type="entry name" value="Glyco_hydro_2_C"/>
    <property type="match status" value="1"/>
</dbReference>
<dbReference type="InterPro" id="IPR017853">
    <property type="entry name" value="GH"/>
</dbReference>
<evidence type="ECO:0000259" key="1">
    <source>
        <dbReference type="Pfam" id="PF02836"/>
    </source>
</evidence>
<dbReference type="InterPro" id="IPR006103">
    <property type="entry name" value="Glyco_hydro_2_cat"/>
</dbReference>
<evidence type="ECO:0000313" key="2">
    <source>
        <dbReference type="EMBL" id="GAG13541.1"/>
    </source>
</evidence>
<gene>
    <name evidence="2" type="ORF">S01H1_35824</name>
</gene>
<dbReference type="EMBL" id="BARS01022403">
    <property type="protein sequence ID" value="GAG13541.1"/>
    <property type="molecule type" value="Genomic_DNA"/>
</dbReference>
<organism evidence="2">
    <name type="scientific">marine sediment metagenome</name>
    <dbReference type="NCBI Taxonomy" id="412755"/>
    <lineage>
        <taxon>unclassified sequences</taxon>
        <taxon>metagenomes</taxon>
        <taxon>ecological metagenomes</taxon>
    </lineage>
</organism>
<dbReference type="AlphaFoldDB" id="X0WLI1"/>
<dbReference type="SUPFAM" id="SSF51445">
    <property type="entry name" value="(Trans)glycosidases"/>
    <property type="match status" value="1"/>
</dbReference>
<proteinExistence type="predicted"/>
<dbReference type="GO" id="GO:0004553">
    <property type="term" value="F:hydrolase activity, hydrolyzing O-glycosyl compounds"/>
    <property type="evidence" value="ECO:0007669"/>
    <property type="project" value="InterPro"/>
</dbReference>
<reference evidence="2" key="1">
    <citation type="journal article" date="2014" name="Front. Microbiol.">
        <title>High frequency of phylogenetically diverse reductive dehalogenase-homologous genes in deep subseafloor sedimentary metagenomes.</title>
        <authorList>
            <person name="Kawai M."/>
            <person name="Futagami T."/>
            <person name="Toyoda A."/>
            <person name="Takaki Y."/>
            <person name="Nishi S."/>
            <person name="Hori S."/>
            <person name="Arai W."/>
            <person name="Tsubouchi T."/>
            <person name="Morono Y."/>
            <person name="Uchiyama I."/>
            <person name="Ito T."/>
            <person name="Fujiyama A."/>
            <person name="Inagaki F."/>
            <person name="Takami H."/>
        </authorList>
    </citation>
    <scope>NUCLEOTIDE SEQUENCE</scope>
    <source>
        <strain evidence="2">Expedition CK06-06</strain>
    </source>
</reference>
<name>X0WLI1_9ZZZZ</name>
<sequence>MAENGINAVRTYTVPPFWLLDTAYKHGLYVMVGIPWEQHITFLDDKKRIKSIEKRIRKGVRNFFNHPAVLCYTVGNEIPAPIVRWYGSRRIEGFIKRLYYAAKSEDPDALITYVNYPTTEYLQLPFLDFVCFNVYLESQERQEAYLARLQNLAGNRPLVMAEIGLDSRRNGEEFQAEVLDWQVRTSFASGCAGAFIFAWTDEWHRGGFNIDDWDFGLTDRARNPKPALATVSRSFAEMPFPSNIDWPPISVILCSNNGSRMIRDCLKGLE</sequence>
<dbReference type="Gene3D" id="3.20.20.80">
    <property type="entry name" value="Glycosidases"/>
    <property type="match status" value="1"/>
</dbReference>
<protein>
    <recommendedName>
        <fullName evidence="1">Glycoside hydrolase family 2 catalytic domain-containing protein</fullName>
    </recommendedName>
</protein>
<feature type="domain" description="Glycoside hydrolase family 2 catalytic" evidence="1">
    <location>
        <begin position="1"/>
        <end position="167"/>
    </location>
</feature>
<dbReference type="GO" id="GO:0005975">
    <property type="term" value="P:carbohydrate metabolic process"/>
    <property type="evidence" value="ECO:0007669"/>
    <property type="project" value="InterPro"/>
</dbReference>
<feature type="non-terminal residue" evidence="2">
    <location>
        <position position="270"/>
    </location>
</feature>
<accession>X0WLI1</accession>